<evidence type="ECO:0000256" key="2">
    <source>
        <dbReference type="ARBA" id="ARBA00022517"/>
    </source>
</evidence>
<gene>
    <name evidence="7" type="ORF">BBW65_04990</name>
</gene>
<dbReference type="PANTHER" id="PTHR33317">
    <property type="entry name" value="POLYNUCLEOTIDYL TRANSFERASE, RIBONUCLEASE H-LIKE SUPERFAMILY PROTEIN"/>
    <property type="match status" value="1"/>
</dbReference>
<dbReference type="GO" id="GO:0004518">
    <property type="term" value="F:nuclease activity"/>
    <property type="evidence" value="ECO:0007669"/>
    <property type="project" value="UniProtKB-KW"/>
</dbReference>
<evidence type="ECO:0000256" key="4">
    <source>
        <dbReference type="ARBA" id="ARBA00022801"/>
    </source>
</evidence>
<dbReference type="STRING" id="222136.BBW65_04990"/>
<keyword evidence="3 5" id="KW-0540">Nuclease</keyword>
<dbReference type="EMBL" id="CP016503">
    <property type="protein sequence ID" value="ANV98192.1"/>
    <property type="molecule type" value="Genomic_DNA"/>
</dbReference>
<dbReference type="Gene3D" id="3.30.420.140">
    <property type="entry name" value="YqgF/RNase H-like domain"/>
    <property type="match status" value="1"/>
</dbReference>
<evidence type="ECO:0000256" key="3">
    <source>
        <dbReference type="ARBA" id="ARBA00022722"/>
    </source>
</evidence>
<dbReference type="SMART" id="SM00732">
    <property type="entry name" value="YqgFc"/>
    <property type="match status" value="1"/>
</dbReference>
<dbReference type="InterPro" id="IPR006641">
    <property type="entry name" value="YqgF/RNaseH-like_dom"/>
</dbReference>
<comment type="function">
    <text evidence="5">Could be a nuclease involved in processing of the 5'-end of pre-16S rRNA.</text>
</comment>
<feature type="domain" description="YqgF/RNase H-like" evidence="6">
    <location>
        <begin position="4"/>
        <end position="99"/>
    </location>
</feature>
<dbReference type="AlphaFoldDB" id="A0A1B1U665"/>
<dbReference type="InterPro" id="IPR005227">
    <property type="entry name" value="YqgF"/>
</dbReference>
<dbReference type="KEGG" id="het:BBW65_04990"/>
<keyword evidence="7" id="KW-0347">Helicase</keyword>
<dbReference type="InterPro" id="IPR037027">
    <property type="entry name" value="YqgF/RNaseH-like_dom_sf"/>
</dbReference>
<comment type="subcellular location">
    <subcellularLocation>
        <location evidence="5">Cytoplasm</location>
    </subcellularLocation>
</comment>
<dbReference type="FunFam" id="3.30.420.140:FF:000013">
    <property type="entry name" value="Putative pre-16S rRNA nuclease"/>
    <property type="match status" value="1"/>
</dbReference>
<dbReference type="GO" id="GO:0004386">
    <property type="term" value="F:helicase activity"/>
    <property type="evidence" value="ECO:0007669"/>
    <property type="project" value="UniProtKB-KW"/>
</dbReference>
<evidence type="ECO:0000256" key="1">
    <source>
        <dbReference type="ARBA" id="ARBA00022490"/>
    </source>
</evidence>
<name>A0A1B1U665_9HELI</name>
<keyword evidence="7" id="KW-0547">Nucleotide-binding</keyword>
<evidence type="ECO:0000313" key="8">
    <source>
        <dbReference type="Proteomes" id="UP000092884"/>
    </source>
</evidence>
<dbReference type="NCBIfam" id="TIGR00250">
    <property type="entry name" value="RNAse_H_YqgF"/>
    <property type="match status" value="1"/>
</dbReference>
<keyword evidence="7" id="KW-0067">ATP-binding</keyword>
<dbReference type="GO" id="GO:0005829">
    <property type="term" value="C:cytosol"/>
    <property type="evidence" value="ECO:0007669"/>
    <property type="project" value="TreeGrafter"/>
</dbReference>
<comment type="similarity">
    <text evidence="5">Belongs to the YqgF HJR family.</text>
</comment>
<dbReference type="SUPFAM" id="SSF53098">
    <property type="entry name" value="Ribonuclease H-like"/>
    <property type="match status" value="1"/>
</dbReference>
<evidence type="ECO:0000256" key="5">
    <source>
        <dbReference type="HAMAP-Rule" id="MF_00651"/>
    </source>
</evidence>
<dbReference type="GO" id="GO:0000967">
    <property type="term" value="P:rRNA 5'-end processing"/>
    <property type="evidence" value="ECO:0007669"/>
    <property type="project" value="UniProtKB-UniRule"/>
</dbReference>
<dbReference type="PANTHER" id="PTHR33317:SF4">
    <property type="entry name" value="POLYNUCLEOTIDYL TRANSFERASE, RIBONUCLEASE H-LIKE SUPERFAMILY PROTEIN"/>
    <property type="match status" value="1"/>
</dbReference>
<dbReference type="CDD" id="cd16964">
    <property type="entry name" value="YqgF"/>
    <property type="match status" value="1"/>
</dbReference>
<evidence type="ECO:0000313" key="7">
    <source>
        <dbReference type="EMBL" id="ANV98192.1"/>
    </source>
</evidence>
<dbReference type="Pfam" id="PF03652">
    <property type="entry name" value="RuvX"/>
    <property type="match status" value="1"/>
</dbReference>
<proteinExistence type="inferred from homology"/>
<reference evidence="8" key="1">
    <citation type="submission" date="2016-07" db="EMBL/GenBank/DDBJ databases">
        <authorList>
            <person name="Florea S."/>
            <person name="Webb J.S."/>
            <person name="Jaromczyk J."/>
            <person name="Schardl C.L."/>
        </authorList>
    </citation>
    <scope>NUCLEOTIDE SEQUENCE [LARGE SCALE GENOMIC DNA]</scope>
    <source>
        <strain evidence="8">MIT 01-6242</strain>
    </source>
</reference>
<dbReference type="Proteomes" id="UP000092884">
    <property type="component" value="Chromosome"/>
</dbReference>
<protein>
    <recommendedName>
        <fullName evidence="5">Putative pre-16S rRNA nuclease</fullName>
        <ecNumber evidence="5">3.1.-.-</ecNumber>
    </recommendedName>
</protein>
<evidence type="ECO:0000259" key="6">
    <source>
        <dbReference type="SMART" id="SM00732"/>
    </source>
</evidence>
<dbReference type="NCBIfam" id="NF001026">
    <property type="entry name" value="PRK00109.2-2"/>
    <property type="match status" value="1"/>
</dbReference>
<sequence>MSSKIILACDIGLKRIGLATCIDSLCLPLPPILRKNREQASEELSNLLRKREVAVLVVGMPDGENGEHAMKKRIEHFVSLLSFGGEIVYVDEGLSSKMAFESLGELSKKERGRKSKNGELDSLAAVIILERYLQQATKEGK</sequence>
<organism evidence="7 8">
    <name type="scientific">Helicobacter enhydrae</name>
    <dbReference type="NCBI Taxonomy" id="222136"/>
    <lineage>
        <taxon>Bacteria</taxon>
        <taxon>Pseudomonadati</taxon>
        <taxon>Campylobacterota</taxon>
        <taxon>Epsilonproteobacteria</taxon>
        <taxon>Campylobacterales</taxon>
        <taxon>Helicobacteraceae</taxon>
        <taxon>Helicobacter</taxon>
    </lineage>
</organism>
<dbReference type="GO" id="GO:0016788">
    <property type="term" value="F:hydrolase activity, acting on ester bonds"/>
    <property type="evidence" value="ECO:0007669"/>
    <property type="project" value="UniProtKB-UniRule"/>
</dbReference>
<keyword evidence="4 5" id="KW-0378">Hydrolase</keyword>
<dbReference type="EC" id="3.1.-.-" evidence="5"/>
<accession>A0A1B1U665</accession>
<keyword evidence="1 5" id="KW-0963">Cytoplasm</keyword>
<keyword evidence="8" id="KW-1185">Reference proteome</keyword>
<keyword evidence="2 5" id="KW-0690">Ribosome biogenesis</keyword>
<dbReference type="InterPro" id="IPR012337">
    <property type="entry name" value="RNaseH-like_sf"/>
</dbReference>
<dbReference type="HAMAP" id="MF_00651">
    <property type="entry name" value="Nuclease_YqgF"/>
    <property type="match status" value="1"/>
</dbReference>